<dbReference type="PROSITE" id="PS50181">
    <property type="entry name" value="FBOX"/>
    <property type="match status" value="1"/>
</dbReference>
<evidence type="ECO:0000256" key="1">
    <source>
        <dbReference type="SAM" id="MobiDB-lite"/>
    </source>
</evidence>
<feature type="compositionally biased region" description="Basic and acidic residues" evidence="1">
    <location>
        <begin position="78"/>
        <end position="87"/>
    </location>
</feature>
<feature type="domain" description="F-box" evidence="2">
    <location>
        <begin position="5"/>
        <end position="52"/>
    </location>
</feature>
<dbReference type="SUPFAM" id="SSF81383">
    <property type="entry name" value="F-box domain"/>
    <property type="match status" value="1"/>
</dbReference>
<dbReference type="EMBL" id="JADFTS010000009">
    <property type="protein sequence ID" value="KAF9588746.1"/>
    <property type="molecule type" value="Genomic_DNA"/>
</dbReference>
<reference evidence="3 4" key="1">
    <citation type="submission" date="2020-10" db="EMBL/GenBank/DDBJ databases">
        <title>The Coptis chinensis genome and diversification of protoberbering-type alkaloids.</title>
        <authorList>
            <person name="Wang B."/>
            <person name="Shu S."/>
            <person name="Song C."/>
            <person name="Liu Y."/>
        </authorList>
    </citation>
    <scope>NUCLEOTIDE SEQUENCE [LARGE SCALE GENOMIC DNA]</scope>
    <source>
        <strain evidence="3">HL-2020</strain>
        <tissue evidence="3">Leaf</tissue>
    </source>
</reference>
<evidence type="ECO:0000313" key="3">
    <source>
        <dbReference type="EMBL" id="KAF9588746.1"/>
    </source>
</evidence>
<dbReference type="InterPro" id="IPR036047">
    <property type="entry name" value="F-box-like_dom_sf"/>
</dbReference>
<sequence length="113" mass="13190">MGTPCSRLESLPMELVIKILCHLNHDQLQAVFHVSTKIREALLVAKNFYFDFKTPPPIQLTEQNLPPRNNGPFKRPHHGYDFDHEPKLTLTDRSPRKRPNHGYNFDCARILFL</sequence>
<accession>A0A835LIN7</accession>
<dbReference type="OrthoDB" id="786450at2759"/>
<dbReference type="AlphaFoldDB" id="A0A835LIN7"/>
<gene>
    <name evidence="3" type="ORF">IFM89_015183</name>
</gene>
<dbReference type="PANTHER" id="PTHR34049:SF2">
    <property type="entry name" value="F-BOX DOMAIN CONTAINING PROTEIN, EXPRESSED"/>
    <property type="match status" value="1"/>
</dbReference>
<feature type="region of interest" description="Disordered" evidence="1">
    <location>
        <begin position="59"/>
        <end position="101"/>
    </location>
</feature>
<proteinExistence type="predicted"/>
<keyword evidence="4" id="KW-1185">Reference proteome</keyword>
<dbReference type="InterPro" id="IPR045286">
    <property type="entry name" value="FBS1-like"/>
</dbReference>
<organism evidence="3 4">
    <name type="scientific">Coptis chinensis</name>
    <dbReference type="NCBI Taxonomy" id="261450"/>
    <lineage>
        <taxon>Eukaryota</taxon>
        <taxon>Viridiplantae</taxon>
        <taxon>Streptophyta</taxon>
        <taxon>Embryophyta</taxon>
        <taxon>Tracheophyta</taxon>
        <taxon>Spermatophyta</taxon>
        <taxon>Magnoliopsida</taxon>
        <taxon>Ranunculales</taxon>
        <taxon>Ranunculaceae</taxon>
        <taxon>Coptidoideae</taxon>
        <taxon>Coptis</taxon>
    </lineage>
</organism>
<dbReference type="InterPro" id="IPR001810">
    <property type="entry name" value="F-box_dom"/>
</dbReference>
<comment type="caution">
    <text evidence="3">The sequence shown here is derived from an EMBL/GenBank/DDBJ whole genome shotgun (WGS) entry which is preliminary data.</text>
</comment>
<protein>
    <recommendedName>
        <fullName evidence="2">F-box domain-containing protein</fullName>
    </recommendedName>
</protein>
<evidence type="ECO:0000259" key="2">
    <source>
        <dbReference type="PROSITE" id="PS50181"/>
    </source>
</evidence>
<dbReference type="PANTHER" id="PTHR34049">
    <property type="entry name" value="F-BOX PROTEIN SKIP27"/>
    <property type="match status" value="1"/>
</dbReference>
<name>A0A835LIN7_9MAGN</name>
<evidence type="ECO:0000313" key="4">
    <source>
        <dbReference type="Proteomes" id="UP000631114"/>
    </source>
</evidence>
<dbReference type="Proteomes" id="UP000631114">
    <property type="component" value="Unassembled WGS sequence"/>
</dbReference>